<keyword evidence="4" id="KW-0560">Oxidoreductase</keyword>
<dbReference type="InterPro" id="IPR000572">
    <property type="entry name" value="OxRdtase_Mopterin-bd_dom"/>
</dbReference>
<name>A0A1H6D8V7_9HYPH</name>
<dbReference type="Gene3D" id="3.90.420.10">
    <property type="entry name" value="Oxidoreductase, molybdopterin-binding domain"/>
    <property type="match status" value="1"/>
</dbReference>
<dbReference type="GO" id="GO:0030151">
    <property type="term" value="F:molybdenum ion binding"/>
    <property type="evidence" value="ECO:0007669"/>
    <property type="project" value="InterPro"/>
</dbReference>
<evidence type="ECO:0000259" key="5">
    <source>
        <dbReference type="Pfam" id="PF00174"/>
    </source>
</evidence>
<evidence type="ECO:0000259" key="6">
    <source>
        <dbReference type="Pfam" id="PF03404"/>
    </source>
</evidence>
<comment type="cofactor">
    <cofactor evidence="1">
        <name>Mo-molybdopterin</name>
        <dbReference type="ChEBI" id="CHEBI:71302"/>
    </cofactor>
</comment>
<dbReference type="InterPro" id="IPR036374">
    <property type="entry name" value="OxRdtase_Mopterin-bd_sf"/>
</dbReference>
<evidence type="ECO:0000313" key="8">
    <source>
        <dbReference type="Proteomes" id="UP000236743"/>
    </source>
</evidence>
<dbReference type="GO" id="GO:0008482">
    <property type="term" value="F:sulfite oxidase activity"/>
    <property type="evidence" value="ECO:0007669"/>
    <property type="project" value="TreeGrafter"/>
</dbReference>
<keyword evidence="3" id="KW-0479">Metal-binding</keyword>
<organism evidence="7 8">
    <name type="scientific">Bosea lathyri</name>
    <dbReference type="NCBI Taxonomy" id="1036778"/>
    <lineage>
        <taxon>Bacteria</taxon>
        <taxon>Pseudomonadati</taxon>
        <taxon>Pseudomonadota</taxon>
        <taxon>Alphaproteobacteria</taxon>
        <taxon>Hyphomicrobiales</taxon>
        <taxon>Boseaceae</taxon>
        <taxon>Bosea</taxon>
    </lineage>
</organism>
<dbReference type="SUPFAM" id="SSF56524">
    <property type="entry name" value="Oxidoreductase molybdopterin-binding domain"/>
    <property type="match status" value="1"/>
</dbReference>
<evidence type="ECO:0000256" key="3">
    <source>
        <dbReference type="ARBA" id="ARBA00022723"/>
    </source>
</evidence>
<accession>A0A1H6D8V7</accession>
<evidence type="ECO:0000256" key="1">
    <source>
        <dbReference type="ARBA" id="ARBA00001924"/>
    </source>
</evidence>
<dbReference type="PRINTS" id="PR00407">
    <property type="entry name" value="EUMOPTERIN"/>
</dbReference>
<dbReference type="GO" id="GO:0043546">
    <property type="term" value="F:molybdopterin cofactor binding"/>
    <property type="evidence" value="ECO:0007669"/>
    <property type="project" value="TreeGrafter"/>
</dbReference>
<dbReference type="Gene3D" id="2.60.40.650">
    <property type="match status" value="1"/>
</dbReference>
<dbReference type="GO" id="GO:0006790">
    <property type="term" value="P:sulfur compound metabolic process"/>
    <property type="evidence" value="ECO:0007669"/>
    <property type="project" value="TreeGrafter"/>
</dbReference>
<keyword evidence="8" id="KW-1185">Reference proteome</keyword>
<dbReference type="GO" id="GO:0020037">
    <property type="term" value="F:heme binding"/>
    <property type="evidence" value="ECO:0007669"/>
    <property type="project" value="TreeGrafter"/>
</dbReference>
<dbReference type="PANTHER" id="PTHR19372">
    <property type="entry name" value="SULFITE REDUCTASE"/>
    <property type="match status" value="1"/>
</dbReference>
<dbReference type="SUPFAM" id="SSF81296">
    <property type="entry name" value="E set domains"/>
    <property type="match status" value="1"/>
</dbReference>
<gene>
    <name evidence="7" type="ORF">SAMN04488115_1195</name>
</gene>
<feature type="domain" description="Moybdenum cofactor oxidoreductase dimerisation" evidence="6">
    <location>
        <begin position="226"/>
        <end position="320"/>
    </location>
</feature>
<evidence type="ECO:0000313" key="7">
    <source>
        <dbReference type="EMBL" id="SEG81761.1"/>
    </source>
</evidence>
<proteinExistence type="predicted"/>
<dbReference type="InterPro" id="IPR005066">
    <property type="entry name" value="MoCF_OxRdtse_dimer"/>
</dbReference>
<dbReference type="InterPro" id="IPR008335">
    <property type="entry name" value="Mopterin_OxRdtase_euk"/>
</dbReference>
<dbReference type="PANTHER" id="PTHR19372:SF7">
    <property type="entry name" value="SULFITE OXIDASE, MITOCHONDRIAL"/>
    <property type="match status" value="1"/>
</dbReference>
<dbReference type="Pfam" id="PF03404">
    <property type="entry name" value="Mo-co_dimer"/>
    <property type="match status" value="1"/>
</dbReference>
<dbReference type="OrthoDB" id="9795587at2"/>
<dbReference type="AlphaFoldDB" id="A0A1H6D8V7"/>
<feature type="domain" description="Oxidoreductase molybdopterin-binding" evidence="5">
    <location>
        <begin position="37"/>
        <end position="202"/>
    </location>
</feature>
<keyword evidence="2" id="KW-0500">Molybdenum</keyword>
<protein>
    <submittedName>
        <fullName evidence="7">DMSO/TMAO reductase YedYZ, molybdopterin-dependent catalytic subunit</fullName>
    </submittedName>
</protein>
<dbReference type="InterPro" id="IPR014756">
    <property type="entry name" value="Ig_E-set"/>
</dbReference>
<dbReference type="RefSeq" id="WP_103875569.1">
    <property type="nucleotide sequence ID" value="NZ_FNUY01000019.1"/>
</dbReference>
<evidence type="ECO:0000256" key="2">
    <source>
        <dbReference type="ARBA" id="ARBA00022505"/>
    </source>
</evidence>
<reference evidence="7 8" key="1">
    <citation type="submission" date="2016-10" db="EMBL/GenBank/DDBJ databases">
        <authorList>
            <person name="de Groot N.N."/>
        </authorList>
    </citation>
    <scope>NUCLEOTIDE SEQUENCE [LARGE SCALE GENOMIC DNA]</scope>
    <source>
        <strain evidence="7 8">DSM 26656</strain>
    </source>
</reference>
<sequence>MSRYWVEGVNLPNLKQPPVKDLRTFWTPTDKVFLLNHVGVPRTDGAERSIAIKGLVARETTIAIDDLRGMPQHEVAAFHECAGHPLHPTVAVRRVANVVWKGVPLKHVLAKAGVRPEARFVWSAGADGGDYHGIDIPAFVKDLPIGEAERGDVMLALQMNGADLDAVRGGPVRLVVPGYYGTNSTKWLVGLDLQPERSPGYFTTVMYNDRRTENGREIATPVWRVAPHSIIVEPAHAQQLVLGRESRIRGWAWGADPIRTVEVSTDGGATWIAAKVEPRVQHSWQEFSLAWSPTSAGDYCLRCRAIDEHGRGQPHEDARNSVFSIDVCISNP</sequence>
<dbReference type="Proteomes" id="UP000236743">
    <property type="component" value="Unassembled WGS sequence"/>
</dbReference>
<dbReference type="Pfam" id="PF00174">
    <property type="entry name" value="Oxidored_molyb"/>
    <property type="match status" value="1"/>
</dbReference>
<dbReference type="EMBL" id="FNUY01000019">
    <property type="protein sequence ID" value="SEG81761.1"/>
    <property type="molecule type" value="Genomic_DNA"/>
</dbReference>
<evidence type="ECO:0000256" key="4">
    <source>
        <dbReference type="ARBA" id="ARBA00023002"/>
    </source>
</evidence>